<dbReference type="InterPro" id="IPR032812">
    <property type="entry name" value="SbsA_Ig"/>
</dbReference>
<organism evidence="3 4">
    <name type="scientific">Pelobium manganitolerans</name>
    <dbReference type="NCBI Taxonomy" id="1842495"/>
    <lineage>
        <taxon>Bacteria</taxon>
        <taxon>Pseudomonadati</taxon>
        <taxon>Bacteroidota</taxon>
        <taxon>Sphingobacteriia</taxon>
        <taxon>Sphingobacteriales</taxon>
        <taxon>Sphingobacteriaceae</taxon>
        <taxon>Pelobium</taxon>
    </lineage>
</organism>
<keyword evidence="4" id="KW-1185">Reference proteome</keyword>
<dbReference type="Proteomes" id="UP000283433">
    <property type="component" value="Unassembled WGS sequence"/>
</dbReference>
<gene>
    <name evidence="3" type="ORF">BCY91_01425</name>
</gene>
<reference evidence="3 4" key="1">
    <citation type="submission" date="2016-07" db="EMBL/GenBank/DDBJ databases">
        <title>Genome of Pelobium manganitolerans.</title>
        <authorList>
            <person name="Wu S."/>
            <person name="Wang G."/>
        </authorList>
    </citation>
    <scope>NUCLEOTIDE SEQUENCE [LARGE SCALE GENOMIC DNA]</scope>
    <source>
        <strain evidence="3 4">YS-25</strain>
    </source>
</reference>
<protein>
    <recommendedName>
        <fullName evidence="2">SbsA Ig-like domain-containing protein</fullName>
    </recommendedName>
</protein>
<comment type="caution">
    <text evidence="3">The sequence shown here is derived from an EMBL/GenBank/DDBJ whole genome shotgun (WGS) entry which is preliminary data.</text>
</comment>
<accession>A0A419SCE3</accession>
<feature type="domain" description="SbsA Ig-like" evidence="2">
    <location>
        <begin position="53"/>
        <end position="152"/>
    </location>
</feature>
<evidence type="ECO:0000259" key="2">
    <source>
        <dbReference type="Pfam" id="PF13205"/>
    </source>
</evidence>
<sequence>MMLIRKSLNTLKSLKNSLISKTEKNSAFLLVLVGVLTLAACASLQTPQGGPRDQVPPKVLNENPKNLSRNFKGNKIEITFDEYFKLSNEYSEVSISPAQEIPPQLKIKQKTLVINFKDSLEANTTYTINFGKAIQDVNESNILKNYSFVFATGDQLDSLQIRGKVINSNDNKEEKEVTVFIIPVSRDSIFGKKKPSIYTTTDSAGNFALKNLKENDYRIYALKEKGADRIYNSPDEEIAFLRDSIYLNKDTNGIVLKLFKEVPSRFRTLDRKIENDGKIFLNFNRPIDNPSINFIGSNDIKDPIIDFTSKGDSVSIWLREMTFDSLKVQINENKMPLDTVVLRRSQKDEYKRTILFNTNLSAGKIAPQRPLTITFNYPIANINDSKVALYVDSTRLEGLKFRKLVPSERKYELSYPWRTKKKYNLVFEDDAITDIYGTTNKELKLSFELDEIENYGNLDLKISKADSAKNYVIQLINEKGDIYRENRITENTTLHYQYIPTNKYRVKVIEDANNNGVFDTGNISTKTQPEKVYIFDKEIVTRANWDREESLTIPAEF</sequence>
<keyword evidence="1" id="KW-0732">Signal</keyword>
<dbReference type="EMBL" id="MBTA01000001">
    <property type="protein sequence ID" value="RKD20306.1"/>
    <property type="molecule type" value="Genomic_DNA"/>
</dbReference>
<dbReference type="RefSeq" id="WP_245988971.1">
    <property type="nucleotide sequence ID" value="NZ_MBTA01000001.1"/>
</dbReference>
<dbReference type="Pfam" id="PF13205">
    <property type="entry name" value="Big_5"/>
    <property type="match status" value="1"/>
</dbReference>
<name>A0A419SCE3_9SPHI</name>
<evidence type="ECO:0000313" key="3">
    <source>
        <dbReference type="EMBL" id="RKD20306.1"/>
    </source>
</evidence>
<evidence type="ECO:0000313" key="4">
    <source>
        <dbReference type="Proteomes" id="UP000283433"/>
    </source>
</evidence>
<proteinExistence type="predicted"/>
<evidence type="ECO:0000256" key="1">
    <source>
        <dbReference type="ARBA" id="ARBA00022729"/>
    </source>
</evidence>
<dbReference type="AlphaFoldDB" id="A0A419SCE3"/>